<evidence type="ECO:0000313" key="2">
    <source>
        <dbReference type="EMBL" id="CAG8703384.1"/>
    </source>
</evidence>
<gene>
    <name evidence="2" type="ORF">RFULGI_LOCUS10506</name>
</gene>
<name>A0A9N9HSP1_9GLOM</name>
<dbReference type="OrthoDB" id="294853at2759"/>
<sequence length="84" mass="9245">MSGLTSSLNTELLALAGESKRRNPEIKEAAERSVKILKTLKPGVDLPQDSKVLVVNNTAAATLRQLVINIFEKVQEEDEINDKN</sequence>
<feature type="non-terminal residue" evidence="2">
    <location>
        <position position="84"/>
    </location>
</feature>
<proteinExistence type="predicted"/>
<organism evidence="2 3">
    <name type="scientific">Racocetra fulgida</name>
    <dbReference type="NCBI Taxonomy" id="60492"/>
    <lineage>
        <taxon>Eukaryota</taxon>
        <taxon>Fungi</taxon>
        <taxon>Fungi incertae sedis</taxon>
        <taxon>Mucoromycota</taxon>
        <taxon>Glomeromycotina</taxon>
        <taxon>Glomeromycetes</taxon>
        <taxon>Diversisporales</taxon>
        <taxon>Gigasporaceae</taxon>
        <taxon>Racocetra</taxon>
    </lineage>
</organism>
<dbReference type="Proteomes" id="UP000789396">
    <property type="component" value="Unassembled WGS sequence"/>
</dbReference>
<dbReference type="InterPro" id="IPR032629">
    <property type="entry name" value="DCB_dom"/>
</dbReference>
<evidence type="ECO:0000259" key="1">
    <source>
        <dbReference type="Pfam" id="PF16213"/>
    </source>
</evidence>
<dbReference type="Pfam" id="PF16213">
    <property type="entry name" value="DCB"/>
    <property type="match status" value="2"/>
</dbReference>
<accession>A0A9N9HSP1</accession>
<evidence type="ECO:0000313" key="3">
    <source>
        <dbReference type="Proteomes" id="UP000789396"/>
    </source>
</evidence>
<protein>
    <submittedName>
        <fullName evidence="2">14838_t:CDS:1</fullName>
    </submittedName>
</protein>
<keyword evidence="3" id="KW-1185">Reference proteome</keyword>
<reference evidence="2" key="1">
    <citation type="submission" date="2021-06" db="EMBL/GenBank/DDBJ databases">
        <authorList>
            <person name="Kallberg Y."/>
            <person name="Tangrot J."/>
            <person name="Rosling A."/>
        </authorList>
    </citation>
    <scope>NUCLEOTIDE SEQUENCE</scope>
    <source>
        <strain evidence="2">IN212</strain>
    </source>
</reference>
<feature type="domain" description="Mon2/Sec7/BIG1-like dimerisation and cyclophilin-binding" evidence="1">
    <location>
        <begin position="3"/>
        <end position="41"/>
    </location>
</feature>
<feature type="domain" description="Mon2/Sec7/BIG1-like dimerisation and cyclophilin-binding" evidence="1">
    <location>
        <begin position="50"/>
        <end position="78"/>
    </location>
</feature>
<dbReference type="AlphaFoldDB" id="A0A9N9HSP1"/>
<comment type="caution">
    <text evidence="2">The sequence shown here is derived from an EMBL/GenBank/DDBJ whole genome shotgun (WGS) entry which is preliminary data.</text>
</comment>
<dbReference type="EMBL" id="CAJVPZ010020894">
    <property type="protein sequence ID" value="CAG8703384.1"/>
    <property type="molecule type" value="Genomic_DNA"/>
</dbReference>